<dbReference type="PROSITE" id="PS50895">
    <property type="entry name" value="SURF1"/>
    <property type="match status" value="1"/>
</dbReference>
<comment type="caution">
    <text evidence="2">The sequence shown here is derived from an EMBL/GenBank/DDBJ whole genome shotgun (WGS) entry which is preliminary data.</text>
</comment>
<feature type="transmembrane region" description="Helical" evidence="1">
    <location>
        <begin position="30"/>
        <end position="51"/>
    </location>
</feature>
<evidence type="ECO:0000256" key="1">
    <source>
        <dbReference type="RuleBase" id="RU363076"/>
    </source>
</evidence>
<dbReference type="OrthoDB" id="9789940at2"/>
<keyword evidence="1" id="KW-1133">Transmembrane helix</keyword>
<evidence type="ECO:0000313" key="3">
    <source>
        <dbReference type="Proteomes" id="UP000273022"/>
    </source>
</evidence>
<keyword evidence="1" id="KW-0472">Membrane</keyword>
<dbReference type="AlphaFoldDB" id="A0A3A6U823"/>
<protein>
    <recommendedName>
        <fullName evidence="1">SURF1-like protein</fullName>
    </recommendedName>
</protein>
<accession>A0A3A6U823</accession>
<reference evidence="2 3" key="1">
    <citation type="submission" date="2018-09" db="EMBL/GenBank/DDBJ databases">
        <title>Phylogeny of the Shewanellaceae, and recommendation for two new genera, Pseudoshewanella and Parashewanella.</title>
        <authorList>
            <person name="Wang G."/>
        </authorList>
    </citation>
    <scope>NUCLEOTIDE SEQUENCE [LARGE SCALE GENOMIC DNA]</scope>
    <source>
        <strain evidence="2 3">KCTC 22492</strain>
    </source>
</reference>
<keyword evidence="1" id="KW-1003">Cell membrane</keyword>
<dbReference type="Proteomes" id="UP000273022">
    <property type="component" value="Unassembled WGS sequence"/>
</dbReference>
<feature type="transmembrane region" description="Helical" evidence="1">
    <location>
        <begin position="236"/>
        <end position="258"/>
    </location>
</feature>
<comment type="similarity">
    <text evidence="1">Belongs to the SURF1 family.</text>
</comment>
<comment type="subcellular location">
    <subcellularLocation>
        <location evidence="1">Cell membrane</location>
        <topology evidence="1">Multi-pass membrane protein</topology>
    </subcellularLocation>
</comment>
<proteinExistence type="inferred from homology"/>
<evidence type="ECO:0000313" key="2">
    <source>
        <dbReference type="EMBL" id="RJY17614.1"/>
    </source>
</evidence>
<dbReference type="CDD" id="cd06662">
    <property type="entry name" value="SURF1"/>
    <property type="match status" value="1"/>
</dbReference>
<sequence length="270" mass="30827">MKSSRSTNTSLNSSKVSIGSPRNRLFNRNVLGCLLTLSLFCFLIKLGFWQLERGNEKQTMEQQLQLRQQQAPLSYNEILINSTQQSLTGFNLSVQVSPTDTPIIFLDNQTFKNRVGYLAYQVMQISVDQPWLLVELGFIPVTAQRSTLPSLQPFTHTESLSGRVYQRQINPLSHDLFAESGNPTRIQNLNIQQLSHYINHPLAPLVLQPETVVYDQNHQPLGKPWQPLPLSSDKHFGYAVQWFSMASALLFIGLFVFYTHRKKITIKEHG</sequence>
<name>A0A3A6U823_9GAMM</name>
<gene>
    <name evidence="2" type="ORF">D5R81_07895</name>
</gene>
<organism evidence="2 3">
    <name type="scientific">Parashewanella spongiae</name>
    <dbReference type="NCBI Taxonomy" id="342950"/>
    <lineage>
        <taxon>Bacteria</taxon>
        <taxon>Pseudomonadati</taxon>
        <taxon>Pseudomonadota</taxon>
        <taxon>Gammaproteobacteria</taxon>
        <taxon>Alteromonadales</taxon>
        <taxon>Shewanellaceae</taxon>
        <taxon>Parashewanella</taxon>
    </lineage>
</organism>
<dbReference type="GO" id="GO:0005886">
    <property type="term" value="C:plasma membrane"/>
    <property type="evidence" value="ECO:0007669"/>
    <property type="project" value="UniProtKB-SubCell"/>
</dbReference>
<keyword evidence="1" id="KW-0812">Transmembrane</keyword>
<dbReference type="EMBL" id="QYYH01000038">
    <property type="protein sequence ID" value="RJY17614.1"/>
    <property type="molecule type" value="Genomic_DNA"/>
</dbReference>
<dbReference type="InterPro" id="IPR002994">
    <property type="entry name" value="Surf1/Shy1"/>
</dbReference>
<keyword evidence="3" id="KW-1185">Reference proteome</keyword>
<dbReference type="Pfam" id="PF02104">
    <property type="entry name" value="SURF1"/>
    <property type="match status" value="1"/>
</dbReference>